<protein>
    <recommendedName>
        <fullName evidence="1">Nucleolus and neural progenitor protein-like N-terminal domain-containing protein</fullName>
    </recommendedName>
</protein>
<keyword evidence="3" id="KW-1185">Reference proteome</keyword>
<evidence type="ECO:0000313" key="2">
    <source>
        <dbReference type="EMBL" id="CAK8692436.1"/>
    </source>
</evidence>
<dbReference type="EMBL" id="CAWYQH010000130">
    <property type="protein sequence ID" value="CAK8692436.1"/>
    <property type="molecule type" value="Genomic_DNA"/>
</dbReference>
<name>A0ABP0GL08_CLALP</name>
<reference evidence="2 3" key="1">
    <citation type="submission" date="2024-02" db="EMBL/GenBank/DDBJ databases">
        <authorList>
            <person name="Daric V."/>
            <person name="Darras S."/>
        </authorList>
    </citation>
    <scope>NUCLEOTIDE SEQUENCE [LARGE SCALE GENOMIC DNA]</scope>
</reference>
<feature type="domain" description="Nucleolus and neural progenitor protein-like N-terminal" evidence="1">
    <location>
        <begin position="5"/>
        <end position="155"/>
    </location>
</feature>
<dbReference type="InterPro" id="IPR052835">
    <property type="entry name" value="Nepro"/>
</dbReference>
<dbReference type="Pfam" id="PF14780">
    <property type="entry name" value="NEPRO_N"/>
    <property type="match status" value="1"/>
</dbReference>
<sequence>MDTLVPVFNNALKTLGKQTELSFELGMLSQIAYKHNSAQRRHKFFQSLKKIERCMREFTQLNLIVTLKKEMSLFPENAQETPFAQFITRNTELIRIAYALLCEAKQRCLEIVKQCLLQLNIHHFIPLHTLLTSICSKISILVDNLSTNFADWYKQFSCVGHRVGIKVPDLKIAEEPLLVTQQSNSLNIHALTSGSSKPQEFKASSTLHKMLGGNSINMSSCKSNETASDFSSPLEPSTNSQMQLGSLDAVTEEHDIGVAVKRTEVQELPYGTSNEDGVNNGVTSNSKMQTSHALSSDRSHTIEKGSILMSNAVFSQNADKQRMQQETLTTKKLSYRVKRTAIVPSKIDDIFAKKHKRKNGNTCNRPLKLKPYHYSFLFRCRKVTCNW</sequence>
<dbReference type="Proteomes" id="UP001642483">
    <property type="component" value="Unassembled WGS sequence"/>
</dbReference>
<proteinExistence type="predicted"/>
<dbReference type="PANTHER" id="PTHR34761:SF1">
    <property type="entry name" value="NUCLEOLUS AND NEURAL PROGENITOR PROTEIN"/>
    <property type="match status" value="1"/>
</dbReference>
<comment type="caution">
    <text evidence="2">The sequence shown here is derived from an EMBL/GenBank/DDBJ whole genome shotgun (WGS) entry which is preliminary data.</text>
</comment>
<gene>
    <name evidence="2" type="ORF">CVLEPA_LOCUS25702</name>
</gene>
<dbReference type="PANTHER" id="PTHR34761">
    <property type="entry name" value="NUCLEOLUS AND NEURAL PROGENITOR PROTEIN"/>
    <property type="match status" value="1"/>
</dbReference>
<evidence type="ECO:0000313" key="3">
    <source>
        <dbReference type="Proteomes" id="UP001642483"/>
    </source>
</evidence>
<evidence type="ECO:0000259" key="1">
    <source>
        <dbReference type="Pfam" id="PF14780"/>
    </source>
</evidence>
<dbReference type="InterPro" id="IPR027951">
    <property type="entry name" value="Nepro_N"/>
</dbReference>
<organism evidence="2 3">
    <name type="scientific">Clavelina lepadiformis</name>
    <name type="common">Light-bulb sea squirt</name>
    <name type="synonym">Ascidia lepadiformis</name>
    <dbReference type="NCBI Taxonomy" id="159417"/>
    <lineage>
        <taxon>Eukaryota</taxon>
        <taxon>Metazoa</taxon>
        <taxon>Chordata</taxon>
        <taxon>Tunicata</taxon>
        <taxon>Ascidiacea</taxon>
        <taxon>Aplousobranchia</taxon>
        <taxon>Clavelinidae</taxon>
        <taxon>Clavelina</taxon>
    </lineage>
</organism>
<accession>A0ABP0GL08</accession>